<dbReference type="EMBL" id="JANBUO010001982">
    <property type="protein sequence ID" value="KAJ2796154.1"/>
    <property type="molecule type" value="Genomic_DNA"/>
</dbReference>
<gene>
    <name evidence="2" type="ORF">H4R20_005626</name>
</gene>
<dbReference type="Pfam" id="PF10184">
    <property type="entry name" value="DUF2358"/>
    <property type="match status" value="1"/>
</dbReference>
<proteinExistence type="predicted"/>
<dbReference type="PANTHER" id="PTHR31094">
    <property type="entry name" value="RIKEN CDNA 2310061I04 GENE"/>
    <property type="match status" value="1"/>
</dbReference>
<protein>
    <submittedName>
        <fullName evidence="2">Uncharacterized protein</fullName>
    </submittedName>
</protein>
<organism evidence="2 3">
    <name type="scientific">Coemansia guatemalensis</name>
    <dbReference type="NCBI Taxonomy" id="2761395"/>
    <lineage>
        <taxon>Eukaryota</taxon>
        <taxon>Fungi</taxon>
        <taxon>Fungi incertae sedis</taxon>
        <taxon>Zoopagomycota</taxon>
        <taxon>Kickxellomycotina</taxon>
        <taxon>Kickxellomycetes</taxon>
        <taxon>Kickxellales</taxon>
        <taxon>Kickxellaceae</taxon>
        <taxon>Coemansia</taxon>
    </lineage>
</organism>
<dbReference type="PANTHER" id="PTHR31094:SF2">
    <property type="entry name" value="RIKEN CDNA 2310061I04 GENE"/>
    <property type="match status" value="1"/>
</dbReference>
<feature type="compositionally biased region" description="Basic and acidic residues" evidence="1">
    <location>
        <begin position="34"/>
        <end position="44"/>
    </location>
</feature>
<evidence type="ECO:0000313" key="3">
    <source>
        <dbReference type="Proteomes" id="UP001140094"/>
    </source>
</evidence>
<comment type="caution">
    <text evidence="2">The sequence shown here is derived from an EMBL/GenBank/DDBJ whole genome shotgun (WGS) entry which is preliminary data.</text>
</comment>
<evidence type="ECO:0000256" key="1">
    <source>
        <dbReference type="SAM" id="MobiDB-lite"/>
    </source>
</evidence>
<sequence>MREWNRTITEAIEQAKHEMEEQKAKQKQQQNETPPKKESDEKQPEPPSPQPEEEPQRESKEPGKSKDYITTLGRVMIELPHDIEGFFQDGLGADIYAEDVLFREPRHSGFHISGKKQYLGVARVLRIAMNAYFTNPRITITRMRQVPIPTNGPASSENNGHPNSVETSDGDSTKHVEVYVRWVFEGMPCHTGLIGGHESRYEGEFRYAMHPSSGLVAVHEVTAIHPTPPVGFIPSGLARWMGWLSPRGSLSLSRRW</sequence>
<feature type="region of interest" description="Disordered" evidence="1">
    <location>
        <begin position="1"/>
        <end position="67"/>
    </location>
</feature>
<dbReference type="Proteomes" id="UP001140094">
    <property type="component" value="Unassembled WGS sequence"/>
</dbReference>
<accession>A0A9W8HPG1</accession>
<name>A0A9W8HPG1_9FUNG</name>
<reference evidence="2" key="1">
    <citation type="submission" date="2022-07" db="EMBL/GenBank/DDBJ databases">
        <title>Phylogenomic reconstructions and comparative analyses of Kickxellomycotina fungi.</title>
        <authorList>
            <person name="Reynolds N.K."/>
            <person name="Stajich J.E."/>
            <person name="Barry K."/>
            <person name="Grigoriev I.V."/>
            <person name="Crous P."/>
            <person name="Smith M.E."/>
        </authorList>
    </citation>
    <scope>NUCLEOTIDE SEQUENCE</scope>
    <source>
        <strain evidence="2">NRRL 1565</strain>
    </source>
</reference>
<keyword evidence="3" id="KW-1185">Reference proteome</keyword>
<evidence type="ECO:0000313" key="2">
    <source>
        <dbReference type="EMBL" id="KAJ2796154.1"/>
    </source>
</evidence>
<dbReference type="AlphaFoldDB" id="A0A9W8HPG1"/>
<dbReference type="OrthoDB" id="1099063at2759"/>
<feature type="compositionally biased region" description="Polar residues" evidence="1">
    <location>
        <begin position="152"/>
        <end position="167"/>
    </location>
</feature>
<dbReference type="InterPro" id="IPR018790">
    <property type="entry name" value="DUF2358"/>
</dbReference>
<feature type="region of interest" description="Disordered" evidence="1">
    <location>
        <begin position="147"/>
        <end position="172"/>
    </location>
</feature>
<feature type="compositionally biased region" description="Basic and acidic residues" evidence="1">
    <location>
        <begin position="13"/>
        <end position="24"/>
    </location>
</feature>
<feature type="compositionally biased region" description="Basic and acidic residues" evidence="1">
    <location>
        <begin position="54"/>
        <end position="67"/>
    </location>
</feature>